<evidence type="ECO:0000259" key="12">
    <source>
        <dbReference type="Pfam" id="PF07715"/>
    </source>
</evidence>
<evidence type="ECO:0000256" key="10">
    <source>
        <dbReference type="SAM" id="SignalP"/>
    </source>
</evidence>
<evidence type="ECO:0000256" key="6">
    <source>
        <dbReference type="ARBA" id="ARBA00023136"/>
    </source>
</evidence>
<dbReference type="eggNOG" id="COG4771">
    <property type="taxonomic scope" value="Bacteria"/>
</dbReference>
<evidence type="ECO:0000313" key="14">
    <source>
        <dbReference type="Proteomes" id="UP000033664"/>
    </source>
</evidence>
<keyword evidence="14" id="KW-1185">Reference proteome</keyword>
<dbReference type="CDD" id="cd01347">
    <property type="entry name" value="ligand_gated_channel"/>
    <property type="match status" value="1"/>
</dbReference>
<keyword evidence="3 8" id="KW-1134">Transmembrane beta strand</keyword>
<evidence type="ECO:0000259" key="11">
    <source>
        <dbReference type="Pfam" id="PF00593"/>
    </source>
</evidence>
<evidence type="ECO:0000256" key="7">
    <source>
        <dbReference type="ARBA" id="ARBA00023237"/>
    </source>
</evidence>
<evidence type="ECO:0000256" key="3">
    <source>
        <dbReference type="ARBA" id="ARBA00022452"/>
    </source>
</evidence>
<keyword evidence="10" id="KW-0732">Signal</keyword>
<sequence>MRKFTPCTVRTALSLALGSAALSLPSVASANETGGEGVERIEVTGSRIKRTDMEGPSPVQSIGKEDIANMGYDNLQQLLERMPVAGNGTFSTRGNNQDSTANGGAAVSLRGLGPDATLVLINGRRVAISAFAESITNSFVDINSIPVSAIERIDILKDGASAIYGSDAVAGVVNVILKKDIEGIEINLGYGETTGPDYDETTASLVWGTTSDKGSASVILDYFKNTGLESAEMGKLGTANQAPYGGMDFRSSRGFPGYFYVDGEKTIDPNCPPESATASGSCLFDYGPYGFITPPAERVGAIAQFDYNFDNDITAFLEIAAQHNTSEAGGAPTPLDEDAGLTVPGSHPNNPFGQDIEIGRYRTVDAGPRRWDIESDTLRFVAGLRGVINDWDWEVAAQKGRSKSEQTGDRSMGWVRVDFLQQEIDAGNYNPFGGVQNDPAVIDRITTSLVRRGESHMTSFDASISGEAFEFNDAMVMMAAGLEYREEDVSDVPDDQFQRGLIFGTESVSAAAERDQWAAYVEFSIPLRDDLELQLAGRHDDYSDFGSTTNPKVALKWAPSDEFSLRGSWAQGFRAPSLAQIGLGPSEESQFFVDTYRCQATGQDCDLLDYNIEFAGNPDLEAEESESWNVGAIWAPTTDLGISVDVWSIEQDNKIDEQDFGMIYNTHCNDQNSTVCVRLPPANGEALGVIQTVNSTFENVSSQEASGVDLSTNYSMDLADMGLLKFNLEWSYMHEFNKDDREYIGEYEYPKHRGLFSTNWEFNDFNVNMNISYIGSFEDTPDIDFDGNLDFDTETSRDVASQTLVDIQGAYHINDAVRVSVGVNNLFDDEPPFAIGDGDSDLYGYVSSIHNPRGRYVYTNLTWRFN</sequence>
<dbReference type="GO" id="GO:0009279">
    <property type="term" value="C:cell outer membrane"/>
    <property type="evidence" value="ECO:0007669"/>
    <property type="project" value="UniProtKB-SubCell"/>
</dbReference>
<dbReference type="GeneID" id="58227744"/>
<organism evidence="13 14">
    <name type="scientific">Pseudoalteromonas ruthenica</name>
    <dbReference type="NCBI Taxonomy" id="151081"/>
    <lineage>
        <taxon>Bacteria</taxon>
        <taxon>Pseudomonadati</taxon>
        <taxon>Pseudomonadota</taxon>
        <taxon>Gammaproteobacteria</taxon>
        <taxon>Alteromonadales</taxon>
        <taxon>Pseudoalteromonadaceae</taxon>
        <taxon>Pseudoalteromonas</taxon>
    </lineage>
</organism>
<dbReference type="InterPro" id="IPR039426">
    <property type="entry name" value="TonB-dep_rcpt-like"/>
</dbReference>
<feature type="domain" description="TonB-dependent receptor plug" evidence="12">
    <location>
        <begin position="53"/>
        <end position="172"/>
    </location>
</feature>
<dbReference type="Pfam" id="PF07715">
    <property type="entry name" value="Plug"/>
    <property type="match status" value="1"/>
</dbReference>
<accession>A0A0F4Q182</accession>
<dbReference type="AlphaFoldDB" id="A0A0F4Q182"/>
<feature type="chain" id="PRO_5002474933" evidence="10">
    <location>
        <begin position="31"/>
        <end position="866"/>
    </location>
</feature>
<protein>
    <submittedName>
        <fullName evidence="13">TonB-dependent receptor</fullName>
    </submittedName>
</protein>
<evidence type="ECO:0000256" key="1">
    <source>
        <dbReference type="ARBA" id="ARBA00004571"/>
    </source>
</evidence>
<comment type="caution">
    <text evidence="13">The sequence shown here is derived from an EMBL/GenBank/DDBJ whole genome shotgun (WGS) entry which is preliminary data.</text>
</comment>
<evidence type="ECO:0000256" key="9">
    <source>
        <dbReference type="RuleBase" id="RU003357"/>
    </source>
</evidence>
<keyword evidence="5 9" id="KW-0798">TonB box</keyword>
<evidence type="ECO:0000313" key="13">
    <source>
        <dbReference type="EMBL" id="KJZ01110.1"/>
    </source>
</evidence>
<evidence type="ECO:0000256" key="2">
    <source>
        <dbReference type="ARBA" id="ARBA00022448"/>
    </source>
</evidence>
<keyword evidence="7 8" id="KW-0998">Cell outer membrane</keyword>
<dbReference type="InterPro" id="IPR036942">
    <property type="entry name" value="Beta-barrel_TonB_sf"/>
</dbReference>
<dbReference type="OrthoDB" id="176248at2"/>
<name>A0A0F4Q182_9GAMM</name>
<dbReference type="PANTHER" id="PTHR47234:SF2">
    <property type="entry name" value="TONB-DEPENDENT RECEPTOR"/>
    <property type="match status" value="1"/>
</dbReference>
<comment type="subcellular location">
    <subcellularLocation>
        <location evidence="1 8">Cell outer membrane</location>
        <topology evidence="1 8">Multi-pass membrane protein</topology>
    </subcellularLocation>
</comment>
<keyword evidence="13" id="KW-0675">Receptor</keyword>
<dbReference type="Gene3D" id="2.170.130.10">
    <property type="entry name" value="TonB-dependent receptor, plug domain"/>
    <property type="match status" value="1"/>
</dbReference>
<comment type="similarity">
    <text evidence="8 9">Belongs to the TonB-dependent receptor family.</text>
</comment>
<proteinExistence type="inferred from homology"/>
<reference evidence="13 14" key="1">
    <citation type="journal article" date="2015" name="BMC Genomics">
        <title>Genome mining reveals unlocked bioactive potential of marine Gram-negative bacteria.</title>
        <authorList>
            <person name="Machado H."/>
            <person name="Sonnenschein E.C."/>
            <person name="Melchiorsen J."/>
            <person name="Gram L."/>
        </authorList>
    </citation>
    <scope>NUCLEOTIDE SEQUENCE [LARGE SCALE GENOMIC DNA]</scope>
    <source>
        <strain evidence="13 14">S3137</strain>
    </source>
</reference>
<dbReference type="InterPro" id="IPR037066">
    <property type="entry name" value="Plug_dom_sf"/>
</dbReference>
<keyword evidence="6 8" id="KW-0472">Membrane</keyword>
<dbReference type="PATRIC" id="fig|151081.8.peg.222"/>
<feature type="signal peptide" evidence="10">
    <location>
        <begin position="1"/>
        <end position="30"/>
    </location>
</feature>
<dbReference type="PANTHER" id="PTHR47234">
    <property type="match status" value="1"/>
</dbReference>
<keyword evidence="4 8" id="KW-0812">Transmembrane</keyword>
<dbReference type="SUPFAM" id="SSF56935">
    <property type="entry name" value="Porins"/>
    <property type="match status" value="1"/>
</dbReference>
<keyword evidence="2 8" id="KW-0813">Transport</keyword>
<dbReference type="Proteomes" id="UP000033664">
    <property type="component" value="Unassembled WGS sequence"/>
</dbReference>
<evidence type="ECO:0000256" key="5">
    <source>
        <dbReference type="ARBA" id="ARBA00023077"/>
    </source>
</evidence>
<dbReference type="EMBL" id="JXXZ01000004">
    <property type="protein sequence ID" value="KJZ01110.1"/>
    <property type="molecule type" value="Genomic_DNA"/>
</dbReference>
<evidence type="ECO:0000256" key="4">
    <source>
        <dbReference type="ARBA" id="ARBA00022692"/>
    </source>
</evidence>
<gene>
    <name evidence="13" type="ORF">TW72_04485</name>
</gene>
<dbReference type="InterPro" id="IPR012910">
    <property type="entry name" value="Plug_dom"/>
</dbReference>
<dbReference type="PROSITE" id="PS52016">
    <property type="entry name" value="TONB_DEPENDENT_REC_3"/>
    <property type="match status" value="1"/>
</dbReference>
<dbReference type="Gene3D" id="2.40.170.20">
    <property type="entry name" value="TonB-dependent receptor, beta-barrel domain"/>
    <property type="match status" value="1"/>
</dbReference>
<evidence type="ECO:0000256" key="8">
    <source>
        <dbReference type="PROSITE-ProRule" id="PRU01360"/>
    </source>
</evidence>
<dbReference type="RefSeq" id="WP_045978179.1">
    <property type="nucleotide sequence ID" value="NZ_JXXY01000001.1"/>
</dbReference>
<feature type="domain" description="TonB-dependent receptor-like beta-barrel" evidence="11">
    <location>
        <begin position="347"/>
        <end position="826"/>
    </location>
</feature>
<dbReference type="InterPro" id="IPR000531">
    <property type="entry name" value="Beta-barrel_TonB"/>
</dbReference>
<dbReference type="Pfam" id="PF00593">
    <property type="entry name" value="TonB_dep_Rec_b-barrel"/>
    <property type="match status" value="1"/>
</dbReference>